<evidence type="ECO:0000256" key="3">
    <source>
        <dbReference type="ARBA" id="ARBA00022448"/>
    </source>
</evidence>
<evidence type="ECO:0000256" key="7">
    <source>
        <dbReference type="ARBA" id="ARBA00023128"/>
    </source>
</evidence>
<organism evidence="11 12">
    <name type="scientific">Caulochytrium protostelioides</name>
    <dbReference type="NCBI Taxonomy" id="1555241"/>
    <lineage>
        <taxon>Eukaryota</taxon>
        <taxon>Fungi</taxon>
        <taxon>Fungi incertae sedis</taxon>
        <taxon>Chytridiomycota</taxon>
        <taxon>Chytridiomycota incertae sedis</taxon>
        <taxon>Chytridiomycetes</taxon>
        <taxon>Caulochytriales</taxon>
        <taxon>Caulochytriaceae</taxon>
        <taxon>Caulochytrium</taxon>
    </lineage>
</organism>
<keyword evidence="8 9" id="KW-0472">Membrane</keyword>
<dbReference type="Pfam" id="PF00153">
    <property type="entry name" value="Mito_carr"/>
    <property type="match status" value="3"/>
</dbReference>
<dbReference type="InterPro" id="IPR018108">
    <property type="entry name" value="MCP_transmembrane"/>
</dbReference>
<dbReference type="AlphaFoldDB" id="A0A4P9X2W2"/>
<evidence type="ECO:0000256" key="8">
    <source>
        <dbReference type="ARBA" id="ARBA00023136"/>
    </source>
</evidence>
<dbReference type="EMBL" id="ML014311">
    <property type="protein sequence ID" value="RKO99176.1"/>
    <property type="molecule type" value="Genomic_DNA"/>
</dbReference>
<evidence type="ECO:0000256" key="6">
    <source>
        <dbReference type="ARBA" id="ARBA00022989"/>
    </source>
</evidence>
<keyword evidence="7" id="KW-0496">Mitochondrion</keyword>
<reference evidence="12" key="1">
    <citation type="journal article" date="2018" name="Nat. Microbiol.">
        <title>Leveraging single-cell genomics to expand the fungal tree of life.</title>
        <authorList>
            <person name="Ahrendt S.R."/>
            <person name="Quandt C.A."/>
            <person name="Ciobanu D."/>
            <person name="Clum A."/>
            <person name="Salamov A."/>
            <person name="Andreopoulos B."/>
            <person name="Cheng J.F."/>
            <person name="Woyke T."/>
            <person name="Pelin A."/>
            <person name="Henrissat B."/>
            <person name="Reynolds N.K."/>
            <person name="Benny G.L."/>
            <person name="Smith M.E."/>
            <person name="James T.Y."/>
            <person name="Grigoriev I.V."/>
        </authorList>
    </citation>
    <scope>NUCLEOTIDE SEQUENCE [LARGE SCALE GENOMIC DNA]</scope>
    <source>
        <strain evidence="12">ATCC 52028</strain>
    </source>
</reference>
<keyword evidence="3 10" id="KW-0813">Transport</keyword>
<keyword evidence="12" id="KW-1185">Reference proteome</keyword>
<keyword evidence="4 9" id="KW-0812">Transmembrane</keyword>
<dbReference type="InterPro" id="IPR023395">
    <property type="entry name" value="MCP_dom_sf"/>
</dbReference>
<dbReference type="GO" id="GO:0031966">
    <property type="term" value="C:mitochondrial membrane"/>
    <property type="evidence" value="ECO:0007669"/>
    <property type="project" value="UniProtKB-SubCell"/>
</dbReference>
<evidence type="ECO:0000313" key="11">
    <source>
        <dbReference type="EMBL" id="RKO99176.1"/>
    </source>
</evidence>
<name>A0A4P9X2W2_9FUNG</name>
<comment type="subcellular location">
    <subcellularLocation>
        <location evidence="1">Mitochondrion membrane</location>
        <topology evidence="1">Multi-pass membrane protein</topology>
    </subcellularLocation>
</comment>
<feature type="repeat" description="Solcar" evidence="9">
    <location>
        <begin position="275"/>
        <end position="364"/>
    </location>
</feature>
<dbReference type="GO" id="GO:1990575">
    <property type="term" value="P:mitochondrial L-ornithine transmembrane transport"/>
    <property type="evidence" value="ECO:0007669"/>
    <property type="project" value="TreeGrafter"/>
</dbReference>
<evidence type="ECO:0000256" key="4">
    <source>
        <dbReference type="ARBA" id="ARBA00022692"/>
    </source>
</evidence>
<keyword evidence="5" id="KW-0677">Repeat</keyword>
<dbReference type="PANTHER" id="PTHR45624:SF31">
    <property type="entry name" value="MITOCHONDRIAL ORNITHINE TRANSPORTER 1"/>
    <property type="match status" value="1"/>
</dbReference>
<dbReference type="Gene3D" id="1.50.40.10">
    <property type="entry name" value="Mitochondrial carrier domain"/>
    <property type="match status" value="2"/>
</dbReference>
<gene>
    <name evidence="11" type="ORF">CXG81DRAFT_14879</name>
</gene>
<dbReference type="Proteomes" id="UP000274922">
    <property type="component" value="Unassembled WGS sequence"/>
</dbReference>
<evidence type="ECO:0000256" key="10">
    <source>
        <dbReference type="RuleBase" id="RU000488"/>
    </source>
</evidence>
<dbReference type="PANTHER" id="PTHR45624">
    <property type="entry name" value="MITOCHONDRIAL BASIC AMINO ACIDS TRANSPORTER-RELATED"/>
    <property type="match status" value="1"/>
</dbReference>
<protein>
    <recommendedName>
        <fullName evidence="13">Mitochondrial carrier</fullName>
    </recommendedName>
</protein>
<dbReference type="OrthoDB" id="2139348at2759"/>
<accession>A0A4P9X2W2</accession>
<evidence type="ECO:0000256" key="1">
    <source>
        <dbReference type="ARBA" id="ARBA00004225"/>
    </source>
</evidence>
<dbReference type="InterPro" id="IPR050567">
    <property type="entry name" value="Mitochondrial_Carrier"/>
</dbReference>
<feature type="repeat" description="Solcar" evidence="9">
    <location>
        <begin position="155"/>
        <end position="262"/>
    </location>
</feature>
<evidence type="ECO:0000313" key="12">
    <source>
        <dbReference type="Proteomes" id="UP000274922"/>
    </source>
</evidence>
<evidence type="ECO:0008006" key="13">
    <source>
        <dbReference type="Google" id="ProtNLM"/>
    </source>
</evidence>
<comment type="similarity">
    <text evidence="2 10">Belongs to the mitochondrial carrier (TC 2.A.29) family.</text>
</comment>
<proteinExistence type="inferred from homology"/>
<dbReference type="SUPFAM" id="SSF103506">
    <property type="entry name" value="Mitochondrial carrier"/>
    <property type="match status" value="1"/>
</dbReference>
<dbReference type="PROSITE" id="PS50920">
    <property type="entry name" value="SOLCAR"/>
    <property type="match status" value="3"/>
</dbReference>
<keyword evidence="6" id="KW-1133">Transmembrane helix</keyword>
<evidence type="ECO:0000256" key="2">
    <source>
        <dbReference type="ARBA" id="ARBA00006375"/>
    </source>
</evidence>
<dbReference type="GO" id="GO:0000064">
    <property type="term" value="F:L-ornithine transmembrane transporter activity"/>
    <property type="evidence" value="ECO:0007669"/>
    <property type="project" value="TreeGrafter"/>
</dbReference>
<dbReference type="STRING" id="1555241.A0A4P9X2W2"/>
<feature type="repeat" description="Solcar" evidence="9">
    <location>
        <begin position="46"/>
        <end position="137"/>
    </location>
</feature>
<evidence type="ECO:0000256" key="5">
    <source>
        <dbReference type="ARBA" id="ARBA00022737"/>
    </source>
</evidence>
<evidence type="ECO:0000256" key="9">
    <source>
        <dbReference type="PROSITE-ProRule" id="PRU00282"/>
    </source>
</evidence>
<sequence>MSVYHTSPAAAAHAATAAATSTSTALTTAVTAATAAVPDVSLATTPSGLTDLLFGSAAGFTGKLVEYPFDTVKVRLQSQPIASSGQPQWYTGPIDCIRQSLRHEGIGTFFRGLSTPLVASMIENSALFVSYNYAQSLIRWWRPGPRMAGEAERALSLTELSTAGFMSGAAVSLVLTPVELVKCQLQVTAPPPTVVAAATTAASAAAAGVTPSLTFRGPAHVIAHTLRTQGLRGFYRGHIGTFLREAGGGAAWFGTYELAVRHFQARAGGVSKDALPTSALLASGAIAGMAYNASLFPADVIKSRQQTAGAGAALLRHQGFLDVARELYHGEGIRGFYRGFGITLLRSAPTSAVIFATYELLNRHFAK</sequence>